<evidence type="ECO:0000313" key="10">
    <source>
        <dbReference type="EMBL" id="SUX23725.1"/>
    </source>
</evidence>
<dbReference type="Pfam" id="PF00158">
    <property type="entry name" value="Sigma54_activat"/>
    <property type="match status" value="1"/>
</dbReference>
<dbReference type="AlphaFoldDB" id="A0A381EA30"/>
<dbReference type="RefSeq" id="WP_006986223.1">
    <property type="nucleotide sequence ID" value="NZ_CABMOK010000126.1"/>
</dbReference>
<dbReference type="GO" id="GO:0005524">
    <property type="term" value="F:ATP binding"/>
    <property type="evidence" value="ECO:0007669"/>
    <property type="project" value="UniProtKB-KW"/>
</dbReference>
<dbReference type="InterPro" id="IPR011006">
    <property type="entry name" value="CheY-like_superfamily"/>
</dbReference>
<dbReference type="GO" id="GO:0006355">
    <property type="term" value="P:regulation of DNA-templated transcription"/>
    <property type="evidence" value="ECO:0007669"/>
    <property type="project" value="InterPro"/>
</dbReference>
<dbReference type="InterPro" id="IPR001789">
    <property type="entry name" value="Sig_transdc_resp-reg_receiver"/>
</dbReference>
<dbReference type="InterPro" id="IPR002197">
    <property type="entry name" value="HTH_Fis"/>
</dbReference>
<evidence type="ECO:0000256" key="7">
    <source>
        <dbReference type="PROSITE-ProRule" id="PRU00169"/>
    </source>
</evidence>
<dbReference type="Proteomes" id="UP000254572">
    <property type="component" value="Unassembled WGS sequence"/>
</dbReference>
<keyword evidence="5" id="KW-0805">Transcription regulation</keyword>
<dbReference type="PANTHER" id="PTHR32071:SF17">
    <property type="entry name" value="TRANSCRIPTIONAL REGULATOR (NTRC FAMILY)"/>
    <property type="match status" value="1"/>
</dbReference>
<dbReference type="Pfam" id="PF02954">
    <property type="entry name" value="HTH_8"/>
    <property type="match status" value="1"/>
</dbReference>
<evidence type="ECO:0000256" key="4">
    <source>
        <dbReference type="ARBA" id="ARBA00023012"/>
    </source>
</evidence>
<dbReference type="Pfam" id="PF00072">
    <property type="entry name" value="Response_reg"/>
    <property type="match status" value="1"/>
</dbReference>
<keyword evidence="11" id="KW-1185">Reference proteome</keyword>
<feature type="domain" description="Sigma-54 factor interaction" evidence="8">
    <location>
        <begin position="145"/>
        <end position="364"/>
    </location>
</feature>
<dbReference type="Gene3D" id="1.10.10.60">
    <property type="entry name" value="Homeodomain-like"/>
    <property type="match status" value="1"/>
</dbReference>
<accession>A0A381EA30</accession>
<dbReference type="Gene3D" id="3.40.50.300">
    <property type="entry name" value="P-loop containing nucleotide triphosphate hydrolases"/>
    <property type="match status" value="1"/>
</dbReference>
<dbReference type="SUPFAM" id="SSF52172">
    <property type="entry name" value="CheY-like"/>
    <property type="match status" value="1"/>
</dbReference>
<name>A0A381EA30_9GAMM</name>
<reference evidence="10 11" key="1">
    <citation type="submission" date="2018-06" db="EMBL/GenBank/DDBJ databases">
        <authorList>
            <consortium name="Pathogen Informatics"/>
            <person name="Doyle S."/>
        </authorList>
    </citation>
    <scope>NUCLEOTIDE SEQUENCE [LARGE SCALE GENOMIC DNA]</scope>
    <source>
        <strain evidence="10 11">NCTC13294</strain>
    </source>
</reference>
<dbReference type="SMART" id="SM00448">
    <property type="entry name" value="REC"/>
    <property type="match status" value="1"/>
</dbReference>
<dbReference type="FunFam" id="3.40.50.2300:FF:000018">
    <property type="entry name" value="DNA-binding transcriptional regulator NtrC"/>
    <property type="match status" value="1"/>
</dbReference>
<evidence type="ECO:0000256" key="6">
    <source>
        <dbReference type="ARBA" id="ARBA00023163"/>
    </source>
</evidence>
<dbReference type="GO" id="GO:0043565">
    <property type="term" value="F:sequence-specific DNA binding"/>
    <property type="evidence" value="ECO:0007669"/>
    <property type="project" value="InterPro"/>
</dbReference>
<dbReference type="InterPro" id="IPR058031">
    <property type="entry name" value="AAA_lid_NorR"/>
</dbReference>
<protein>
    <submittedName>
        <fullName evidence="10">Nitrogen assimilation regulatory protein</fullName>
    </submittedName>
</protein>
<dbReference type="CDD" id="cd00009">
    <property type="entry name" value="AAA"/>
    <property type="match status" value="1"/>
</dbReference>
<dbReference type="PANTHER" id="PTHR32071">
    <property type="entry name" value="TRANSCRIPTIONAL REGULATORY PROTEIN"/>
    <property type="match status" value="1"/>
</dbReference>
<sequence length="455" mass="50768">MTNTTNADILIIDDETGILDTLSDILGDEGYTTYTAANAAEAREQNLQHKPQLILLDIWMPDTDGISLLREWQQSGSLQCPVVIMSGHGTIETAVEATKLGAYDFLEKPLSSAKLLLTVQRALQAHNLQTQNAALKAKINPPAEIIGKSVQTQALRQRAAQLAEQNMPILIHGNAGTGKQHLARHIHQNSVRRDTPFINTNLAAIDSNDIPTILLGDHKRPGLIAQAGDGTLYLDEIGNLREDIQTTLQHLLEHHEYYPGDNSGARQSRARIIAATRLPLNILKERLSPALYDHITIATLAISPLEAHSEDVPELLDYYSQQYADTEQLPYRHFSLAAQNLLRQHNWAAGNIRELKNLVQRLLVHSDEPEIGADEAKAALIPNEHSNPDSLWSQIIPKDMTLRDAREVFERQYLLEYFRQCDGNIAKLAGKVGMDRTNLYRKLRSLGIDPTHKPK</sequence>
<dbReference type="EMBL" id="UFUW01000001">
    <property type="protein sequence ID" value="SUX23725.1"/>
    <property type="molecule type" value="Genomic_DNA"/>
</dbReference>
<keyword evidence="2" id="KW-0547">Nucleotide-binding</keyword>
<dbReference type="SMART" id="SM00382">
    <property type="entry name" value="AAA"/>
    <property type="match status" value="1"/>
</dbReference>
<dbReference type="PROSITE" id="PS50045">
    <property type="entry name" value="SIGMA54_INTERACT_4"/>
    <property type="match status" value="1"/>
</dbReference>
<evidence type="ECO:0000256" key="5">
    <source>
        <dbReference type="ARBA" id="ARBA00023015"/>
    </source>
</evidence>
<keyword evidence="4" id="KW-0902">Two-component regulatory system</keyword>
<dbReference type="SUPFAM" id="SSF52540">
    <property type="entry name" value="P-loop containing nucleoside triphosphate hydrolases"/>
    <property type="match status" value="1"/>
</dbReference>
<evidence type="ECO:0000313" key="11">
    <source>
        <dbReference type="Proteomes" id="UP000254572"/>
    </source>
</evidence>
<organism evidence="10 11">
    <name type="scientific">Cardiobacterium valvarum</name>
    <dbReference type="NCBI Taxonomy" id="194702"/>
    <lineage>
        <taxon>Bacteria</taxon>
        <taxon>Pseudomonadati</taxon>
        <taxon>Pseudomonadota</taxon>
        <taxon>Gammaproteobacteria</taxon>
        <taxon>Cardiobacteriales</taxon>
        <taxon>Cardiobacteriaceae</taxon>
        <taxon>Cardiobacterium</taxon>
    </lineage>
</organism>
<dbReference type="Gene3D" id="3.40.50.2300">
    <property type="match status" value="1"/>
</dbReference>
<dbReference type="InterPro" id="IPR009057">
    <property type="entry name" value="Homeodomain-like_sf"/>
</dbReference>
<keyword evidence="3" id="KW-0067">ATP-binding</keyword>
<gene>
    <name evidence="10" type="primary">ntrC_2</name>
    <name evidence="10" type="ORF">NCTC13294_01596</name>
</gene>
<feature type="modified residue" description="4-aspartylphosphate" evidence="7">
    <location>
        <position position="57"/>
    </location>
</feature>
<dbReference type="OrthoDB" id="9804019at2"/>
<dbReference type="GO" id="GO:0000160">
    <property type="term" value="P:phosphorelay signal transduction system"/>
    <property type="evidence" value="ECO:0007669"/>
    <property type="project" value="UniProtKB-KW"/>
</dbReference>
<evidence type="ECO:0000259" key="9">
    <source>
        <dbReference type="PROSITE" id="PS50110"/>
    </source>
</evidence>
<dbReference type="SUPFAM" id="SSF46689">
    <property type="entry name" value="Homeodomain-like"/>
    <property type="match status" value="1"/>
</dbReference>
<dbReference type="InterPro" id="IPR003593">
    <property type="entry name" value="AAA+_ATPase"/>
</dbReference>
<keyword evidence="1 7" id="KW-0597">Phosphoprotein</keyword>
<proteinExistence type="predicted"/>
<dbReference type="PROSITE" id="PS50110">
    <property type="entry name" value="RESPONSE_REGULATORY"/>
    <property type="match status" value="1"/>
</dbReference>
<dbReference type="CDD" id="cd17550">
    <property type="entry name" value="REC_NtrX-like"/>
    <property type="match status" value="1"/>
</dbReference>
<evidence type="ECO:0000259" key="8">
    <source>
        <dbReference type="PROSITE" id="PS50045"/>
    </source>
</evidence>
<feature type="domain" description="Response regulatory" evidence="9">
    <location>
        <begin position="8"/>
        <end position="123"/>
    </location>
</feature>
<dbReference type="Gene3D" id="1.10.8.60">
    <property type="match status" value="1"/>
</dbReference>
<evidence type="ECO:0000256" key="3">
    <source>
        <dbReference type="ARBA" id="ARBA00022840"/>
    </source>
</evidence>
<dbReference type="Pfam" id="PF25601">
    <property type="entry name" value="AAA_lid_14"/>
    <property type="match status" value="1"/>
</dbReference>
<evidence type="ECO:0000256" key="2">
    <source>
        <dbReference type="ARBA" id="ARBA00022741"/>
    </source>
</evidence>
<keyword evidence="6" id="KW-0804">Transcription</keyword>
<evidence type="ECO:0000256" key="1">
    <source>
        <dbReference type="ARBA" id="ARBA00022553"/>
    </source>
</evidence>
<dbReference type="InterPro" id="IPR027417">
    <property type="entry name" value="P-loop_NTPase"/>
</dbReference>
<dbReference type="InterPro" id="IPR002078">
    <property type="entry name" value="Sigma_54_int"/>
</dbReference>